<evidence type="ECO:0008006" key="4">
    <source>
        <dbReference type="Google" id="ProtNLM"/>
    </source>
</evidence>
<reference evidence="3" key="1">
    <citation type="submission" date="2016-01" db="EMBL/GenBank/DDBJ databases">
        <title>Draft genome of Chromobacterium sp. F49.</title>
        <authorList>
            <person name="Hong K.W."/>
        </authorList>
    </citation>
    <scope>NUCLEOTIDE SEQUENCE [LARGE SCALE GENOMIC DNA]</scope>
    <source>
        <strain evidence="3">P7IIIA</strain>
    </source>
</reference>
<evidence type="ECO:0000313" key="3">
    <source>
        <dbReference type="Proteomes" id="UP000076567"/>
    </source>
</evidence>
<dbReference type="InterPro" id="IPR012156">
    <property type="entry name" value="Cold_shock_CspA"/>
</dbReference>
<keyword evidence="1" id="KW-0472">Membrane</keyword>
<sequence length="83" mass="9607">MLIIYLFILNTAAYYVMKKDKAYAKEGKWRTPEARLWLIAFLGGAPGMWLAMKKFRHKTKHPSFRYGLPVLSIAVTVLAGWFI</sequence>
<organism evidence="2 3">
    <name type="scientific">Fictibacillus phosphorivorans</name>
    <dbReference type="NCBI Taxonomy" id="1221500"/>
    <lineage>
        <taxon>Bacteria</taxon>
        <taxon>Bacillati</taxon>
        <taxon>Bacillota</taxon>
        <taxon>Bacilli</taxon>
        <taxon>Bacillales</taxon>
        <taxon>Fictibacillaceae</taxon>
        <taxon>Fictibacillus</taxon>
    </lineage>
</organism>
<dbReference type="InterPro" id="IPR010718">
    <property type="entry name" value="DUF1294"/>
</dbReference>
<gene>
    <name evidence="2" type="ORF">AWM68_10310</name>
</gene>
<comment type="caution">
    <text evidence="2">The sequence shown here is derived from an EMBL/GenBank/DDBJ whole genome shotgun (WGS) entry which is preliminary data.</text>
</comment>
<dbReference type="EMBL" id="LRFC01000037">
    <property type="protein sequence ID" value="KZE64530.1"/>
    <property type="molecule type" value="Genomic_DNA"/>
</dbReference>
<dbReference type="Pfam" id="PF06961">
    <property type="entry name" value="DUF1294"/>
    <property type="match status" value="1"/>
</dbReference>
<dbReference type="GO" id="GO:0003676">
    <property type="term" value="F:nucleic acid binding"/>
    <property type="evidence" value="ECO:0007669"/>
    <property type="project" value="InterPro"/>
</dbReference>
<keyword evidence="1" id="KW-1133">Transmembrane helix</keyword>
<accession>A0A163Q3W0</accession>
<evidence type="ECO:0000256" key="1">
    <source>
        <dbReference type="SAM" id="Phobius"/>
    </source>
</evidence>
<feature type="transmembrane region" description="Helical" evidence="1">
    <location>
        <begin position="64"/>
        <end position="82"/>
    </location>
</feature>
<dbReference type="AlphaFoldDB" id="A0A163Q3W0"/>
<dbReference type="PIRSF" id="PIRSF002599">
    <property type="entry name" value="Cold_shock_A"/>
    <property type="match status" value="1"/>
</dbReference>
<keyword evidence="3" id="KW-1185">Reference proteome</keyword>
<keyword evidence="1" id="KW-0812">Transmembrane</keyword>
<dbReference type="Proteomes" id="UP000076567">
    <property type="component" value="Unassembled WGS sequence"/>
</dbReference>
<feature type="transmembrane region" description="Helical" evidence="1">
    <location>
        <begin position="34"/>
        <end position="52"/>
    </location>
</feature>
<dbReference type="RefSeq" id="WP_066243616.1">
    <property type="nucleotide sequence ID" value="NZ_LRFC01000037.1"/>
</dbReference>
<evidence type="ECO:0000313" key="2">
    <source>
        <dbReference type="EMBL" id="KZE64530.1"/>
    </source>
</evidence>
<protein>
    <recommendedName>
        <fullName evidence="4">DUF1294 domain-containing protein</fullName>
    </recommendedName>
</protein>
<name>A0A163Q3W0_9BACL</name>
<proteinExistence type="predicted"/>